<keyword evidence="3" id="KW-1185">Reference proteome</keyword>
<organism evidence="2 3">
    <name type="scientific">Riccia sorocarpa</name>
    <dbReference type="NCBI Taxonomy" id="122646"/>
    <lineage>
        <taxon>Eukaryota</taxon>
        <taxon>Viridiplantae</taxon>
        <taxon>Streptophyta</taxon>
        <taxon>Embryophyta</taxon>
        <taxon>Marchantiophyta</taxon>
        <taxon>Marchantiopsida</taxon>
        <taxon>Marchantiidae</taxon>
        <taxon>Marchantiales</taxon>
        <taxon>Ricciaceae</taxon>
        <taxon>Riccia</taxon>
    </lineage>
</organism>
<name>A0ABD3HM19_9MARC</name>
<evidence type="ECO:0000313" key="2">
    <source>
        <dbReference type="EMBL" id="KAL3692443.1"/>
    </source>
</evidence>
<dbReference type="InterPro" id="IPR026960">
    <property type="entry name" value="RVT-Znf"/>
</dbReference>
<reference evidence="2 3" key="1">
    <citation type="submission" date="2024-09" db="EMBL/GenBank/DDBJ databases">
        <title>Chromosome-scale assembly of Riccia sorocarpa.</title>
        <authorList>
            <person name="Paukszto L."/>
        </authorList>
    </citation>
    <scope>NUCLEOTIDE SEQUENCE [LARGE SCALE GENOMIC DNA]</scope>
    <source>
        <strain evidence="2">LP-2024</strain>
        <tissue evidence="2">Aerial parts of the thallus</tissue>
    </source>
</reference>
<protein>
    <recommendedName>
        <fullName evidence="1">Reverse transcriptase zinc-binding domain-containing protein</fullName>
    </recommendedName>
</protein>
<dbReference type="PANTHER" id="PTHR33116:SF78">
    <property type="entry name" value="OS12G0587133 PROTEIN"/>
    <property type="match status" value="1"/>
</dbReference>
<gene>
    <name evidence="2" type="ORF">R1sor_006094</name>
</gene>
<dbReference type="AlphaFoldDB" id="A0ABD3HM19"/>
<dbReference type="EMBL" id="JBJQOH010000003">
    <property type="protein sequence ID" value="KAL3692443.1"/>
    <property type="molecule type" value="Genomic_DNA"/>
</dbReference>
<proteinExistence type="predicted"/>
<dbReference type="Proteomes" id="UP001633002">
    <property type="component" value="Unassembled WGS sequence"/>
</dbReference>
<evidence type="ECO:0000259" key="1">
    <source>
        <dbReference type="Pfam" id="PF13966"/>
    </source>
</evidence>
<feature type="domain" description="Reverse transcriptase zinc-binding" evidence="1">
    <location>
        <begin position="306"/>
        <end position="383"/>
    </location>
</feature>
<comment type="caution">
    <text evidence="2">The sequence shown here is derived from an EMBL/GenBank/DDBJ whole genome shotgun (WGS) entry which is preliminary data.</text>
</comment>
<sequence>MRKRLGSWKFKLLSFTGRWVTIQHVIRAMPVHIIACLSLQKRTLDQMETLSRQFLWGENPEGNPKVPLVAWDKIQKPKRHGGLGITEFRELSKATRMKHVAKFFTHPDEEWVETAEQLIRSVNSRGREDRERSTWSFQDLLILKPPVRVHAAPTISGLLDCWNKARLKLHIDKPTRLDSELKPSMFLYLAHQQNWISLTVLRQEQKTLKQLSINSLKEWKPEAQRFLDRNPHVTTTVTPEAAQHDTLKVLASSFSTDETTKRQVHEREWYWQPRSKRFTGWTQTTATWKAVLREAFSTTEVLNRKWDWQDPTRKWAKRLSKIWKAPLPHKDKIWAWKMIQHGLPTLDRVEKWDHGDGICCRCKNSKESIEHLFIDRTDSQKKWHDWQSKTSGSKLRWRQTRNLIDMFDEAWRNQNWGQACALIKVTWSMWLDRNARTYSSQARDTRSKLL</sequence>
<evidence type="ECO:0000313" key="3">
    <source>
        <dbReference type="Proteomes" id="UP001633002"/>
    </source>
</evidence>
<dbReference type="Pfam" id="PF13966">
    <property type="entry name" value="zf-RVT"/>
    <property type="match status" value="1"/>
</dbReference>
<dbReference type="PANTHER" id="PTHR33116">
    <property type="entry name" value="REVERSE TRANSCRIPTASE ZINC-BINDING DOMAIN-CONTAINING PROTEIN-RELATED-RELATED"/>
    <property type="match status" value="1"/>
</dbReference>
<accession>A0ABD3HM19</accession>